<dbReference type="InterPro" id="IPR043128">
    <property type="entry name" value="Rev_trsase/Diguanyl_cyclase"/>
</dbReference>
<feature type="domain" description="EAL" evidence="3">
    <location>
        <begin position="728"/>
        <end position="982"/>
    </location>
</feature>
<dbReference type="Pfam" id="PF00990">
    <property type="entry name" value="GGDEF"/>
    <property type="match status" value="1"/>
</dbReference>
<evidence type="ECO:0000259" key="2">
    <source>
        <dbReference type="PROSITE" id="PS50112"/>
    </source>
</evidence>
<dbReference type="Pfam" id="PF00563">
    <property type="entry name" value="EAL"/>
    <property type="match status" value="1"/>
</dbReference>
<dbReference type="SUPFAM" id="SSF55073">
    <property type="entry name" value="Nucleotide cyclase"/>
    <property type="match status" value="1"/>
</dbReference>
<evidence type="ECO:0000313" key="6">
    <source>
        <dbReference type="Proteomes" id="UP000051802"/>
    </source>
</evidence>
<keyword evidence="6" id="KW-1185">Reference proteome</keyword>
<organism evidence="5 6">
    <name type="scientific">Stenotrophomonas panacihumi</name>
    <dbReference type="NCBI Taxonomy" id="676599"/>
    <lineage>
        <taxon>Bacteria</taxon>
        <taxon>Pseudomonadati</taxon>
        <taxon>Pseudomonadota</taxon>
        <taxon>Gammaproteobacteria</taxon>
        <taxon>Lysobacterales</taxon>
        <taxon>Lysobacteraceae</taxon>
        <taxon>Stenotrophomonas</taxon>
    </lineage>
</organism>
<keyword evidence="1" id="KW-0472">Membrane</keyword>
<feature type="domain" description="GGDEF" evidence="4">
    <location>
        <begin position="590"/>
        <end position="720"/>
    </location>
</feature>
<dbReference type="InterPro" id="IPR052155">
    <property type="entry name" value="Biofilm_reg_signaling"/>
</dbReference>
<sequence length="983" mass="108784">MLPAPPELPHLRRVTLAGIVLGVLLGVGLALVLVHDWHARSEAAQRQAMALATGTQRLMAVELRNLERAMQGIAGDAHELFGRVPDQAPDLLSESMRGVVSRHAEIESIVVVDDAGEALTDGRGDPTLAQWTVPARRGEGSVLYIGAPERGPDGEWLLRLAVDMGDDRWVLTRLRRSELQRLVADLDVGRRGVVSMTDVEGIVLARSSEPPHATGQAPVRMPPGSFRHETRIVPVGDHVSVLDGTRRIAAAGTSPPYPIRVYAGLDKREVLAPWWTLFALSLGVYVCYLAGYAYLLRSLRRAERRQSRLQADLRAGDEELRLAHQAGGIGTWSVAPDGEQLLWSPQAAEIFESDLPGLTVSELLRHVHAHDRRRLARAFARAWRGEETLDMTFRLVLPELGERWVSVRGALVPDGHPSRRMTGTVVDISERVEIQSLALDAQRQFRLIFELSPLPCWLFDAQTGMFLEVNPAAVREYGYSREEFLRMHLADIEPALQDRLHAPALPPAGESVVPLLHVHRRRNGSLIDVRVHTSQLEIAGIRARLALAENVSDHMAYQRELAYRASHDAATGLLTVRALGEWLDRELGESRYHVAHVELRGLQLIGDTLGRETGEAVLRNLKQRLKSLADRYGWLAFQPAEDFVFAISGQHALDTVIEVLVASLSEPVQGRDSFHQLDLRIGVASHPDNGAHAEEVIAKAAQAAHAAREESEPVVRFHAGIEMRLSERLRLAGRLHQAIDRREFELHFQPISNCITRAPVALEALLRWRAADGGWILPGEFIQLCEDTGLILPLGRWALREAARAQRRLADHGWRDLPIAVNVSALQFHHSDLAADVAAACEEHGVARGGLHVELTESSLMRQPLRALKAMHGLHAQGVCISLDDFGTGFSSMSYLQHMPLDSLKIDRSFVTDVEREERNASICRALITLGHNLGLKVIAEGVEDEAQLQWLAANGCDQVQGWLLGRPAPLEQVIERLRHAPG</sequence>
<dbReference type="NCBIfam" id="TIGR00229">
    <property type="entry name" value="sensory_box"/>
    <property type="match status" value="1"/>
</dbReference>
<dbReference type="InterPro" id="IPR029787">
    <property type="entry name" value="Nucleotide_cyclase"/>
</dbReference>
<dbReference type="PANTHER" id="PTHR44757">
    <property type="entry name" value="DIGUANYLATE CYCLASE DGCP"/>
    <property type="match status" value="1"/>
</dbReference>
<keyword evidence="1" id="KW-1133">Transmembrane helix</keyword>
<dbReference type="InterPro" id="IPR001633">
    <property type="entry name" value="EAL_dom"/>
</dbReference>
<feature type="transmembrane region" description="Helical" evidence="1">
    <location>
        <begin position="274"/>
        <end position="295"/>
    </location>
</feature>
<dbReference type="Proteomes" id="UP000051802">
    <property type="component" value="Unassembled WGS sequence"/>
</dbReference>
<dbReference type="SMART" id="SM00052">
    <property type="entry name" value="EAL"/>
    <property type="match status" value="1"/>
</dbReference>
<dbReference type="Pfam" id="PF08447">
    <property type="entry name" value="PAS_3"/>
    <property type="match status" value="1"/>
</dbReference>
<dbReference type="InterPro" id="IPR000160">
    <property type="entry name" value="GGDEF_dom"/>
</dbReference>
<dbReference type="SMART" id="SM00267">
    <property type="entry name" value="GGDEF"/>
    <property type="match status" value="1"/>
</dbReference>
<feature type="transmembrane region" description="Helical" evidence="1">
    <location>
        <begin position="14"/>
        <end position="34"/>
    </location>
</feature>
<proteinExistence type="predicted"/>
<dbReference type="PROSITE" id="PS50883">
    <property type="entry name" value="EAL"/>
    <property type="match status" value="1"/>
</dbReference>
<dbReference type="PROSITE" id="PS50112">
    <property type="entry name" value="PAS"/>
    <property type="match status" value="1"/>
</dbReference>
<dbReference type="SMART" id="SM00091">
    <property type="entry name" value="PAS"/>
    <property type="match status" value="2"/>
</dbReference>
<name>A0A0R0AN13_9GAMM</name>
<evidence type="ECO:0000259" key="4">
    <source>
        <dbReference type="PROSITE" id="PS50887"/>
    </source>
</evidence>
<dbReference type="CDD" id="cd12915">
    <property type="entry name" value="PDC2_DGC_like"/>
    <property type="match status" value="1"/>
</dbReference>
<keyword evidence="1" id="KW-0812">Transmembrane</keyword>
<dbReference type="InterPro" id="IPR035919">
    <property type="entry name" value="EAL_sf"/>
</dbReference>
<dbReference type="InterPro" id="IPR013655">
    <property type="entry name" value="PAS_fold_3"/>
</dbReference>
<gene>
    <name evidence="5" type="ORF">ARC20_09760</name>
</gene>
<evidence type="ECO:0000259" key="3">
    <source>
        <dbReference type="PROSITE" id="PS50883"/>
    </source>
</evidence>
<dbReference type="Gene3D" id="3.30.450.20">
    <property type="entry name" value="PAS domain"/>
    <property type="match status" value="3"/>
</dbReference>
<dbReference type="CDD" id="cd01948">
    <property type="entry name" value="EAL"/>
    <property type="match status" value="1"/>
</dbReference>
<protein>
    <recommendedName>
        <fullName evidence="7">Sensor protein</fullName>
    </recommendedName>
</protein>
<dbReference type="PROSITE" id="PS50887">
    <property type="entry name" value="GGDEF"/>
    <property type="match status" value="1"/>
</dbReference>
<evidence type="ECO:0008006" key="7">
    <source>
        <dbReference type="Google" id="ProtNLM"/>
    </source>
</evidence>
<reference evidence="5 6" key="1">
    <citation type="submission" date="2015-10" db="EMBL/GenBank/DDBJ databases">
        <title>Genome sequencing and analysis of members of genus Stenotrophomonas.</title>
        <authorList>
            <person name="Patil P.P."/>
            <person name="Midha S."/>
            <person name="Patil P.B."/>
        </authorList>
    </citation>
    <scope>NUCLEOTIDE SEQUENCE [LARGE SCALE GENOMIC DNA]</scope>
    <source>
        <strain evidence="5 6">JCM 16536</strain>
    </source>
</reference>
<dbReference type="STRING" id="676599.ARC20_09760"/>
<dbReference type="AlphaFoldDB" id="A0A0R0AN13"/>
<dbReference type="SUPFAM" id="SSF55785">
    <property type="entry name" value="PYP-like sensor domain (PAS domain)"/>
    <property type="match status" value="2"/>
</dbReference>
<dbReference type="InterPro" id="IPR000014">
    <property type="entry name" value="PAS"/>
</dbReference>
<dbReference type="SUPFAM" id="SSF141868">
    <property type="entry name" value="EAL domain-like"/>
    <property type="match status" value="1"/>
</dbReference>
<dbReference type="EMBL" id="LLXU01000074">
    <property type="protein sequence ID" value="KRG43730.1"/>
    <property type="molecule type" value="Genomic_DNA"/>
</dbReference>
<dbReference type="Pfam" id="PF13188">
    <property type="entry name" value="PAS_8"/>
    <property type="match status" value="1"/>
</dbReference>
<dbReference type="PANTHER" id="PTHR44757:SF2">
    <property type="entry name" value="BIOFILM ARCHITECTURE MAINTENANCE PROTEIN MBAA"/>
    <property type="match status" value="1"/>
</dbReference>
<dbReference type="InterPro" id="IPR035965">
    <property type="entry name" value="PAS-like_dom_sf"/>
</dbReference>
<dbReference type="CDD" id="cd00130">
    <property type="entry name" value="PAS"/>
    <property type="match status" value="2"/>
</dbReference>
<evidence type="ECO:0000313" key="5">
    <source>
        <dbReference type="EMBL" id="KRG43730.1"/>
    </source>
</evidence>
<feature type="domain" description="PAS" evidence="2">
    <location>
        <begin position="441"/>
        <end position="485"/>
    </location>
</feature>
<dbReference type="Gene3D" id="3.30.70.270">
    <property type="match status" value="1"/>
</dbReference>
<comment type="caution">
    <text evidence="5">The sequence shown here is derived from an EMBL/GenBank/DDBJ whole genome shotgun (WGS) entry which is preliminary data.</text>
</comment>
<dbReference type="Gene3D" id="3.20.20.450">
    <property type="entry name" value="EAL domain"/>
    <property type="match status" value="1"/>
</dbReference>
<evidence type="ECO:0000256" key="1">
    <source>
        <dbReference type="SAM" id="Phobius"/>
    </source>
</evidence>
<accession>A0A0R0AN13</accession>